<dbReference type="Proteomes" id="UP001310890">
    <property type="component" value="Unassembled WGS sequence"/>
</dbReference>
<evidence type="ECO:0000256" key="8">
    <source>
        <dbReference type="SAM" id="SignalP"/>
    </source>
</evidence>
<keyword evidence="2" id="KW-0813">Transport</keyword>
<reference evidence="10" key="1">
    <citation type="submission" date="2023-08" db="EMBL/GenBank/DDBJ databases">
        <title>Black Yeasts Isolated from many extreme environments.</title>
        <authorList>
            <person name="Coleine C."/>
            <person name="Stajich J.E."/>
            <person name="Selbmann L."/>
        </authorList>
    </citation>
    <scope>NUCLEOTIDE SEQUENCE</scope>
    <source>
        <strain evidence="10">CCFEE 5401</strain>
    </source>
</reference>
<dbReference type="GO" id="GO:0016020">
    <property type="term" value="C:membrane"/>
    <property type="evidence" value="ECO:0007669"/>
    <property type="project" value="UniProtKB-SubCell"/>
</dbReference>
<dbReference type="InterPro" id="IPR006593">
    <property type="entry name" value="Cyt_b561/ferric_Rdtase_TM"/>
</dbReference>
<keyword evidence="6 7" id="KW-0472">Membrane</keyword>
<evidence type="ECO:0000256" key="3">
    <source>
        <dbReference type="ARBA" id="ARBA00022692"/>
    </source>
</evidence>
<feature type="transmembrane region" description="Helical" evidence="7">
    <location>
        <begin position="139"/>
        <end position="160"/>
    </location>
</feature>
<gene>
    <name evidence="10" type="ORF">LTR62_007931</name>
</gene>
<sequence>MISATFATLALTAASLANAQYGPGGQYGGSGNNNGDSGNNGGSGNPYSNGGGNNLYNNNYGGISQYTTAVTAHATLATLSFAFLFPLGGILIRLTSWRGTWWIHALVQGFAYLLYIIAFGLGLYLSLNAPAELDLLSNAHPILGIMLFALLPFQPVLGWVHHVMFKARGQRTVWSYGHVWLGRIAITVGIINGGLGLRLAQRSGVWAPGNGVIIAYAVLAGGMWLVYAGSAVFGEVKRKRGGGDETAKGGYVVPRYQEVDMHDRPPRYA</sequence>
<feature type="chain" id="PRO_5042879889" description="Cytochrome b561 domain-containing protein" evidence="8">
    <location>
        <begin position="20"/>
        <end position="269"/>
    </location>
</feature>
<keyword evidence="3 7" id="KW-0812">Transmembrane</keyword>
<dbReference type="PANTHER" id="PTHR47797:SF1">
    <property type="entry name" value="CYTOCHROME B561 DOMAIN-CONTAINING PROTEIN-RELATED"/>
    <property type="match status" value="1"/>
</dbReference>
<dbReference type="Gene3D" id="1.20.120.1770">
    <property type="match status" value="1"/>
</dbReference>
<dbReference type="PANTHER" id="PTHR47797">
    <property type="entry name" value="DEHYDROGENASE, PUTATIVE (AFU_ORTHOLOGUE AFUA_8G05805)-RELATED"/>
    <property type="match status" value="1"/>
</dbReference>
<feature type="transmembrane region" description="Helical" evidence="7">
    <location>
        <begin position="101"/>
        <end position="127"/>
    </location>
</feature>
<dbReference type="CDD" id="cd08760">
    <property type="entry name" value="Cyt_b561_FRRS1_like"/>
    <property type="match status" value="1"/>
</dbReference>
<dbReference type="EMBL" id="JAVRRL010000008">
    <property type="protein sequence ID" value="KAK5116384.1"/>
    <property type="molecule type" value="Genomic_DNA"/>
</dbReference>
<organism evidence="10 11">
    <name type="scientific">Meristemomyces frigidus</name>
    <dbReference type="NCBI Taxonomy" id="1508187"/>
    <lineage>
        <taxon>Eukaryota</taxon>
        <taxon>Fungi</taxon>
        <taxon>Dikarya</taxon>
        <taxon>Ascomycota</taxon>
        <taxon>Pezizomycotina</taxon>
        <taxon>Dothideomycetes</taxon>
        <taxon>Dothideomycetidae</taxon>
        <taxon>Mycosphaerellales</taxon>
        <taxon>Teratosphaeriaceae</taxon>
        <taxon>Meristemomyces</taxon>
    </lineage>
</organism>
<name>A0AAN7YR90_9PEZI</name>
<feature type="transmembrane region" description="Helical" evidence="7">
    <location>
        <begin position="74"/>
        <end position="94"/>
    </location>
</feature>
<evidence type="ECO:0000256" key="4">
    <source>
        <dbReference type="ARBA" id="ARBA00022982"/>
    </source>
</evidence>
<keyword evidence="4" id="KW-0249">Electron transport</keyword>
<evidence type="ECO:0000256" key="5">
    <source>
        <dbReference type="ARBA" id="ARBA00022989"/>
    </source>
</evidence>
<keyword evidence="8" id="KW-0732">Signal</keyword>
<evidence type="ECO:0000313" key="11">
    <source>
        <dbReference type="Proteomes" id="UP001310890"/>
    </source>
</evidence>
<comment type="subcellular location">
    <subcellularLocation>
        <location evidence="1">Membrane</location>
    </subcellularLocation>
</comment>
<evidence type="ECO:0000313" key="10">
    <source>
        <dbReference type="EMBL" id="KAK5116384.1"/>
    </source>
</evidence>
<evidence type="ECO:0000256" key="1">
    <source>
        <dbReference type="ARBA" id="ARBA00004370"/>
    </source>
</evidence>
<proteinExistence type="predicted"/>
<evidence type="ECO:0000256" key="2">
    <source>
        <dbReference type="ARBA" id="ARBA00022448"/>
    </source>
</evidence>
<feature type="domain" description="Cytochrome b561" evidence="9">
    <location>
        <begin position="72"/>
        <end position="197"/>
    </location>
</feature>
<keyword evidence="5 7" id="KW-1133">Transmembrane helix</keyword>
<feature type="signal peptide" evidence="8">
    <location>
        <begin position="1"/>
        <end position="19"/>
    </location>
</feature>
<dbReference type="SMART" id="SM00665">
    <property type="entry name" value="B561"/>
    <property type="match status" value="1"/>
</dbReference>
<feature type="transmembrane region" description="Helical" evidence="7">
    <location>
        <begin position="180"/>
        <end position="200"/>
    </location>
</feature>
<evidence type="ECO:0000259" key="9">
    <source>
        <dbReference type="SMART" id="SM00665"/>
    </source>
</evidence>
<evidence type="ECO:0000256" key="7">
    <source>
        <dbReference type="SAM" id="Phobius"/>
    </source>
</evidence>
<comment type="caution">
    <text evidence="10">The sequence shown here is derived from an EMBL/GenBank/DDBJ whole genome shotgun (WGS) entry which is preliminary data.</text>
</comment>
<dbReference type="AlphaFoldDB" id="A0AAN7YR90"/>
<accession>A0AAN7YR90</accession>
<feature type="transmembrane region" description="Helical" evidence="7">
    <location>
        <begin position="212"/>
        <end position="233"/>
    </location>
</feature>
<protein>
    <recommendedName>
        <fullName evidence="9">Cytochrome b561 domain-containing protein</fullName>
    </recommendedName>
</protein>
<evidence type="ECO:0000256" key="6">
    <source>
        <dbReference type="ARBA" id="ARBA00023136"/>
    </source>
</evidence>